<keyword evidence="2" id="KW-1185">Reference proteome</keyword>
<dbReference type="InterPro" id="IPR009486">
    <property type="entry name" value="Pur_nuclsid_perm"/>
</dbReference>
<organism evidence="1 2">
    <name type="scientific">Paraburkholderia agricolaris</name>
    <dbReference type="NCBI Taxonomy" id="2152888"/>
    <lineage>
        <taxon>Bacteria</taxon>
        <taxon>Pseudomonadati</taxon>
        <taxon>Pseudomonadota</taxon>
        <taxon>Betaproteobacteria</taxon>
        <taxon>Burkholderiales</taxon>
        <taxon>Burkholderiaceae</taxon>
        <taxon>Paraburkholderia</taxon>
    </lineage>
</organism>
<name>A0ABW8ZXP0_9BURK</name>
<gene>
    <name evidence="1" type="ORF">PQR66_31095</name>
</gene>
<dbReference type="Pfam" id="PF06516">
    <property type="entry name" value="NUP"/>
    <property type="match status" value="1"/>
</dbReference>
<reference evidence="1 2" key="1">
    <citation type="journal article" date="2024" name="Chem. Sci.">
        <title>Discovery of megapolipeptins by genome mining of a Burkholderiales bacteria collection.</title>
        <authorList>
            <person name="Paulo B.S."/>
            <person name="Recchia M.J.J."/>
            <person name="Lee S."/>
            <person name="Fergusson C.H."/>
            <person name="Romanowski S.B."/>
            <person name="Hernandez A."/>
            <person name="Krull N."/>
            <person name="Liu D.Y."/>
            <person name="Cavanagh H."/>
            <person name="Bos A."/>
            <person name="Gray C.A."/>
            <person name="Murphy B.T."/>
            <person name="Linington R.G."/>
            <person name="Eustaquio A.S."/>
        </authorList>
    </citation>
    <scope>NUCLEOTIDE SEQUENCE [LARGE SCALE GENOMIC DNA]</scope>
    <source>
        <strain evidence="1 2">RL16-012-BIC-B</strain>
    </source>
</reference>
<sequence length="368" mass="40356">MTLNLFNNGIHSLVRRWRRGLTFVVLASSATVAHGQSPKIPIRVVVVTTFEVGNDTGDRPGELQNWAGKFPLPDSLPLTDTYFGHLRYNPDLQVLAVVTGQGPQRTAATITALGHDPRFDLSHAYFVLAGIAGVDPNAGTVGSAFWASYVVDGSIGHEIDAREIPPDWPNGFTPVHHDHPNFQPVPDPNTMFGDNLFKLNPSLVAWAYAKTKDVKLQDNAALQAIRGRYTGFPEAQKPPSVMRGDVIATPIWWIGEKMNSWAEGWVKYWTHDQGSLATTANEDAGFMEAMSFLAKSKKVDMNRILILRTAANFDMQHPGQTAAELLAGESKQGSLSGYIPSLNAAYEVGNVVVRELAEHWGKFENDVP</sequence>
<evidence type="ECO:0000313" key="2">
    <source>
        <dbReference type="Proteomes" id="UP001629249"/>
    </source>
</evidence>
<dbReference type="PIRSF" id="PIRSF013171">
    <property type="entry name" value="Pur_nuclsid_perm"/>
    <property type="match status" value="1"/>
</dbReference>
<evidence type="ECO:0000313" key="1">
    <source>
        <dbReference type="EMBL" id="MFL9887516.1"/>
    </source>
</evidence>
<dbReference type="PANTHER" id="PTHR38643:SF1">
    <property type="entry name" value="PURINE NUCLEOSIDE PERMEASE C285.05-RELATED"/>
    <property type="match status" value="1"/>
</dbReference>
<proteinExistence type="predicted"/>
<dbReference type="RefSeq" id="WP_408332607.1">
    <property type="nucleotide sequence ID" value="NZ_JAQQFH010000030.1"/>
</dbReference>
<protein>
    <submittedName>
        <fullName evidence="1">Purine nucleoside permease</fullName>
    </submittedName>
</protein>
<dbReference type="Proteomes" id="UP001629249">
    <property type="component" value="Unassembled WGS sequence"/>
</dbReference>
<accession>A0ABW8ZXP0</accession>
<dbReference type="EMBL" id="JAQQFN010000028">
    <property type="protein sequence ID" value="MFL9887516.1"/>
    <property type="molecule type" value="Genomic_DNA"/>
</dbReference>
<comment type="caution">
    <text evidence="1">The sequence shown here is derived from an EMBL/GenBank/DDBJ whole genome shotgun (WGS) entry which is preliminary data.</text>
</comment>
<dbReference type="PANTHER" id="PTHR38643">
    <property type="entry name" value="PURINE NUCLEOSIDE PERMEASE C285.05-RELATED"/>
    <property type="match status" value="1"/>
</dbReference>